<name>A0ACC1LEQ6_9FUNG</name>
<organism evidence="1 2">
    <name type="scientific">Coemansia furcata</name>
    <dbReference type="NCBI Taxonomy" id="417177"/>
    <lineage>
        <taxon>Eukaryota</taxon>
        <taxon>Fungi</taxon>
        <taxon>Fungi incertae sedis</taxon>
        <taxon>Zoopagomycota</taxon>
        <taxon>Kickxellomycotina</taxon>
        <taxon>Kickxellomycetes</taxon>
        <taxon>Kickxellales</taxon>
        <taxon>Kickxellaceae</taxon>
        <taxon>Coemansia</taxon>
    </lineage>
</organism>
<evidence type="ECO:0000313" key="1">
    <source>
        <dbReference type="EMBL" id="KAJ2806691.1"/>
    </source>
</evidence>
<reference evidence="1" key="1">
    <citation type="submission" date="2022-07" db="EMBL/GenBank/DDBJ databases">
        <title>Phylogenomic reconstructions and comparative analyses of Kickxellomycotina fungi.</title>
        <authorList>
            <person name="Reynolds N.K."/>
            <person name="Stajich J.E."/>
            <person name="Barry K."/>
            <person name="Grigoriev I.V."/>
            <person name="Crous P."/>
            <person name="Smith M.E."/>
        </authorList>
    </citation>
    <scope>NUCLEOTIDE SEQUENCE</scope>
    <source>
        <strain evidence="1">CBS 102833</strain>
    </source>
</reference>
<feature type="non-terminal residue" evidence="1">
    <location>
        <position position="1"/>
    </location>
</feature>
<gene>
    <name evidence="1" type="ORF">H4S07_003743</name>
</gene>
<dbReference type="EMBL" id="JANBUP010001302">
    <property type="protein sequence ID" value="KAJ2806691.1"/>
    <property type="molecule type" value="Genomic_DNA"/>
</dbReference>
<proteinExistence type="predicted"/>
<protein>
    <submittedName>
        <fullName evidence="1">Uncharacterized protein</fullName>
    </submittedName>
</protein>
<dbReference type="Proteomes" id="UP001140096">
    <property type="component" value="Unassembled WGS sequence"/>
</dbReference>
<comment type="caution">
    <text evidence="1">The sequence shown here is derived from an EMBL/GenBank/DDBJ whole genome shotgun (WGS) entry which is preliminary data.</text>
</comment>
<evidence type="ECO:0000313" key="2">
    <source>
        <dbReference type="Proteomes" id="UP001140096"/>
    </source>
</evidence>
<keyword evidence="2" id="KW-1185">Reference proteome</keyword>
<accession>A0ACC1LEQ6</accession>
<sequence length="123" mass="13368">AGKKRRLHPAHTVVDIDASPASDSEPRPPPPARHANTAPLTGSWPPSASSPSLAPLSGAPPRLSSAALLPQESKNPVLFTPVRTRSRNRLPTDVSPTDNLPREPESIFLTPMKMLNRLRHRKK</sequence>